<dbReference type="Pfam" id="PF22352">
    <property type="entry name" value="K319L-like_PKD"/>
    <property type="match status" value="1"/>
</dbReference>
<dbReference type="PANTHER" id="PTHR46182:SF2">
    <property type="entry name" value="FI19480P1"/>
    <property type="match status" value="1"/>
</dbReference>
<protein>
    <submittedName>
        <fullName evidence="2">REJ domain-containing protein</fullName>
    </submittedName>
</protein>
<dbReference type="Proteomes" id="UP000046393">
    <property type="component" value="Unplaced"/>
</dbReference>
<dbReference type="GO" id="GO:0001764">
    <property type="term" value="P:neuron migration"/>
    <property type="evidence" value="ECO:0007669"/>
    <property type="project" value="TreeGrafter"/>
</dbReference>
<evidence type="ECO:0000313" key="1">
    <source>
        <dbReference type="Proteomes" id="UP000046393"/>
    </source>
</evidence>
<dbReference type="AlphaFoldDB" id="A0A0N5ANG3"/>
<dbReference type="Gene3D" id="2.60.40.10">
    <property type="entry name" value="Immunoglobulins"/>
    <property type="match status" value="2"/>
</dbReference>
<dbReference type="GO" id="GO:0016020">
    <property type="term" value="C:membrane"/>
    <property type="evidence" value="ECO:0007669"/>
    <property type="project" value="TreeGrafter"/>
</dbReference>
<dbReference type="WBParaSite" id="SMUV_0000614801-mRNA-1">
    <property type="protein sequence ID" value="SMUV_0000614801-mRNA-1"/>
    <property type="gene ID" value="SMUV_0000614801"/>
</dbReference>
<accession>A0A0N5ANG3</accession>
<evidence type="ECO:0000313" key="2">
    <source>
        <dbReference type="WBParaSite" id="SMUV_0000614801-mRNA-1"/>
    </source>
</evidence>
<proteinExistence type="predicted"/>
<keyword evidence="1" id="KW-1185">Reference proteome</keyword>
<dbReference type="GO" id="GO:0031410">
    <property type="term" value="C:cytoplasmic vesicle"/>
    <property type="evidence" value="ECO:0007669"/>
    <property type="project" value="TreeGrafter"/>
</dbReference>
<name>A0A0N5ANG3_9BILA</name>
<organism evidence="1 2">
    <name type="scientific">Syphacia muris</name>
    <dbReference type="NCBI Taxonomy" id="451379"/>
    <lineage>
        <taxon>Eukaryota</taxon>
        <taxon>Metazoa</taxon>
        <taxon>Ecdysozoa</taxon>
        <taxon>Nematoda</taxon>
        <taxon>Chromadorea</taxon>
        <taxon>Rhabditida</taxon>
        <taxon>Spirurina</taxon>
        <taxon>Oxyuridomorpha</taxon>
        <taxon>Oxyuroidea</taxon>
        <taxon>Oxyuridae</taxon>
        <taxon>Syphacia</taxon>
    </lineage>
</organism>
<sequence length="243" mass="27575">MDDFKCLYSTFIDISNVTYYWELIEGAKVGSTETTYTEPVLSLTNLKPGTAKWRATVREKEKSAFKDITITILPFKKPNRPPKVHINPSSPVFAIEGNQVVLDGQGSIDEDGNQLEFEWKLLHGPAFELSASKSPVLRLDNLNRGNYTFDYNVQLFVIGRIAHLFEYYKGYLHYRLAVKDSQGEKASGTVDVIVSAKRDDPPKAQITDCNDQTIRTTMDIRLPLKTLTLCANTSTDDYVRYIY</sequence>
<dbReference type="InterPro" id="IPR013783">
    <property type="entry name" value="Ig-like_fold"/>
</dbReference>
<reference evidence="2" key="1">
    <citation type="submission" date="2017-02" db="UniProtKB">
        <authorList>
            <consortium name="WormBaseParasite"/>
        </authorList>
    </citation>
    <scope>IDENTIFICATION</scope>
</reference>
<dbReference type="STRING" id="451379.A0A0N5ANG3"/>
<dbReference type="InterPro" id="IPR029865">
    <property type="entry name" value="KIAA0319-like"/>
</dbReference>
<dbReference type="PANTHER" id="PTHR46182">
    <property type="entry name" value="FI19480P1"/>
    <property type="match status" value="1"/>
</dbReference>